<evidence type="ECO:0000259" key="1">
    <source>
        <dbReference type="Pfam" id="PF03358"/>
    </source>
</evidence>
<comment type="caution">
    <text evidence="2">The sequence shown here is derived from an EMBL/GenBank/DDBJ whole genome shotgun (WGS) entry which is preliminary data.</text>
</comment>
<dbReference type="InterPro" id="IPR029039">
    <property type="entry name" value="Flavoprotein-like_sf"/>
</dbReference>
<dbReference type="RefSeq" id="WP_344192249.1">
    <property type="nucleotide sequence ID" value="NZ_BAAARN010000001.1"/>
</dbReference>
<dbReference type="PANTHER" id="PTHR30543">
    <property type="entry name" value="CHROMATE REDUCTASE"/>
    <property type="match status" value="1"/>
</dbReference>
<reference evidence="3" key="1">
    <citation type="journal article" date="2019" name="Int. J. Syst. Evol. Microbiol.">
        <title>The Global Catalogue of Microorganisms (GCM) 10K type strain sequencing project: providing services to taxonomists for standard genome sequencing and annotation.</title>
        <authorList>
            <consortium name="The Broad Institute Genomics Platform"/>
            <consortium name="The Broad Institute Genome Sequencing Center for Infectious Disease"/>
            <person name="Wu L."/>
            <person name="Ma J."/>
        </authorList>
    </citation>
    <scope>NUCLEOTIDE SEQUENCE [LARGE SCALE GENOMIC DNA]</scope>
    <source>
        <strain evidence="3">JCM 16378</strain>
    </source>
</reference>
<evidence type="ECO:0000313" key="2">
    <source>
        <dbReference type="EMBL" id="GAA2735435.1"/>
    </source>
</evidence>
<keyword evidence="3" id="KW-1185">Reference proteome</keyword>
<proteinExistence type="predicted"/>
<dbReference type="PANTHER" id="PTHR30543:SF21">
    <property type="entry name" value="NAD(P)H-DEPENDENT FMN REDUCTASE LOT6"/>
    <property type="match status" value="1"/>
</dbReference>
<dbReference type="InterPro" id="IPR005025">
    <property type="entry name" value="FMN_Rdtase-like_dom"/>
</dbReference>
<dbReference type="InterPro" id="IPR050712">
    <property type="entry name" value="NAD(P)H-dep_reductase"/>
</dbReference>
<protein>
    <submittedName>
        <fullName evidence="2">NAD(P)H-dependent oxidoreductase</fullName>
    </submittedName>
</protein>
<dbReference type="EMBL" id="BAAARN010000001">
    <property type="protein sequence ID" value="GAA2735435.1"/>
    <property type="molecule type" value="Genomic_DNA"/>
</dbReference>
<dbReference type="Pfam" id="PF03358">
    <property type="entry name" value="FMN_red"/>
    <property type="match status" value="1"/>
</dbReference>
<name>A0ABP6H1Z3_9MICO</name>
<accession>A0ABP6H1Z3</accession>
<sequence>MAPVRVSVVIASTRPTRIGHHVADWVLAGLRDLAAPAGRTVEVTVHDLRELALPFLDEPGQPADGHYVHDHTRQWSAAMSATDALVLVMPEYNRGYNAALKNAIDYLYAEWDGLPVGLVGYGWHGASYAKSALQQTLERVKMTVVDGPGLSFEETLTQEGEVRADDEAQAALDTMLGELVTTARTPG</sequence>
<gene>
    <name evidence="2" type="ORF">GCM10009867_17710</name>
</gene>
<dbReference type="Proteomes" id="UP001501326">
    <property type="component" value="Unassembled WGS sequence"/>
</dbReference>
<dbReference type="Gene3D" id="3.40.50.360">
    <property type="match status" value="1"/>
</dbReference>
<dbReference type="SUPFAM" id="SSF52218">
    <property type="entry name" value="Flavoproteins"/>
    <property type="match status" value="1"/>
</dbReference>
<evidence type="ECO:0000313" key="3">
    <source>
        <dbReference type="Proteomes" id="UP001501326"/>
    </source>
</evidence>
<feature type="domain" description="NADPH-dependent FMN reductase-like" evidence="1">
    <location>
        <begin position="5"/>
        <end position="153"/>
    </location>
</feature>
<organism evidence="2 3">
    <name type="scientific">Pedococcus aerophilus</name>
    <dbReference type="NCBI Taxonomy" id="436356"/>
    <lineage>
        <taxon>Bacteria</taxon>
        <taxon>Bacillati</taxon>
        <taxon>Actinomycetota</taxon>
        <taxon>Actinomycetes</taxon>
        <taxon>Micrococcales</taxon>
        <taxon>Intrasporangiaceae</taxon>
        <taxon>Pedococcus</taxon>
    </lineage>
</organism>